<dbReference type="InParanoid" id="A0A2P6N2T7"/>
<dbReference type="Proteomes" id="UP000241769">
    <property type="component" value="Unassembled WGS sequence"/>
</dbReference>
<sequence length="168" mass="19475">MFVINRQSHQCKVTLARRIRSDEEIVAPHLREVNKKYLEGDYEAAIDLVSKEIEKNPQTNLYILRTQFCEEYYSKLESEGKAAGAAFKMTDSEQEKRKQLKESMLKDLDHLISSIGQNEHLLLIKGRILHQVCRDPEESLKILQEAEKLAPKSSEIQLSIGNWYAEEK</sequence>
<proteinExistence type="predicted"/>
<feature type="non-terminal residue" evidence="1">
    <location>
        <position position="168"/>
    </location>
</feature>
<dbReference type="Gene3D" id="1.25.40.10">
    <property type="entry name" value="Tetratricopeptide repeat domain"/>
    <property type="match status" value="1"/>
</dbReference>
<dbReference type="SUPFAM" id="SSF48452">
    <property type="entry name" value="TPR-like"/>
    <property type="match status" value="1"/>
</dbReference>
<organism evidence="1 2">
    <name type="scientific">Planoprotostelium fungivorum</name>
    <dbReference type="NCBI Taxonomy" id="1890364"/>
    <lineage>
        <taxon>Eukaryota</taxon>
        <taxon>Amoebozoa</taxon>
        <taxon>Evosea</taxon>
        <taxon>Variosea</taxon>
        <taxon>Cavosteliida</taxon>
        <taxon>Cavosteliaceae</taxon>
        <taxon>Planoprotostelium</taxon>
    </lineage>
</organism>
<dbReference type="Pfam" id="PF04733">
    <property type="entry name" value="Coatomer_E"/>
    <property type="match status" value="1"/>
</dbReference>
<comment type="caution">
    <text evidence="1">The sequence shown here is derived from an EMBL/GenBank/DDBJ whole genome shotgun (WGS) entry which is preliminary data.</text>
</comment>
<gene>
    <name evidence="1" type="ORF">PROFUN_13877</name>
</gene>
<reference evidence="1 2" key="1">
    <citation type="journal article" date="2018" name="Genome Biol. Evol.">
        <title>Multiple Roots of Fruiting Body Formation in Amoebozoa.</title>
        <authorList>
            <person name="Hillmann F."/>
            <person name="Forbes G."/>
            <person name="Novohradska S."/>
            <person name="Ferling I."/>
            <person name="Riege K."/>
            <person name="Groth M."/>
            <person name="Westermann M."/>
            <person name="Marz M."/>
            <person name="Spaller T."/>
            <person name="Winckler T."/>
            <person name="Schaap P."/>
            <person name="Glockner G."/>
        </authorList>
    </citation>
    <scope>NUCLEOTIDE SEQUENCE [LARGE SCALE GENOMIC DNA]</scope>
    <source>
        <strain evidence="1 2">Jena</strain>
    </source>
</reference>
<name>A0A2P6N2T7_9EUKA</name>
<dbReference type="InterPro" id="IPR011990">
    <property type="entry name" value="TPR-like_helical_dom_sf"/>
</dbReference>
<evidence type="ECO:0000313" key="2">
    <source>
        <dbReference type="Proteomes" id="UP000241769"/>
    </source>
</evidence>
<evidence type="ECO:0000313" key="1">
    <source>
        <dbReference type="EMBL" id="PRP78267.1"/>
    </source>
</evidence>
<protein>
    <submittedName>
        <fullName evidence="1">Uncharacterized protein</fullName>
    </submittedName>
</protein>
<accession>A0A2P6N2T7</accession>
<dbReference type="EMBL" id="MDYQ01000233">
    <property type="protein sequence ID" value="PRP78267.1"/>
    <property type="molecule type" value="Genomic_DNA"/>
</dbReference>
<keyword evidence="2" id="KW-1185">Reference proteome</keyword>
<dbReference type="AlphaFoldDB" id="A0A2P6N2T7"/>